<evidence type="ECO:0008006" key="3">
    <source>
        <dbReference type="Google" id="ProtNLM"/>
    </source>
</evidence>
<reference evidence="1 2" key="1">
    <citation type="submission" date="2019-03" db="EMBL/GenBank/DDBJ databases">
        <title>Freshwater and sediment microbial communities from various areas in North America, analyzing microbe dynamics in response to fracking.</title>
        <authorList>
            <person name="Lamendella R."/>
        </authorList>
    </citation>
    <scope>NUCLEOTIDE SEQUENCE [LARGE SCALE GENOMIC DNA]</scope>
    <source>
        <strain evidence="1 2">114D</strain>
    </source>
</reference>
<dbReference type="SUPFAM" id="SSF56935">
    <property type="entry name" value="Porins"/>
    <property type="match status" value="1"/>
</dbReference>
<name>A0A4R6HAL1_9BACT</name>
<gene>
    <name evidence="1" type="ORF">DET52_10113</name>
</gene>
<proteinExistence type="predicted"/>
<accession>A0A4R6HAL1</accession>
<dbReference type="EMBL" id="SNWI01000001">
    <property type="protein sequence ID" value="TDO04665.1"/>
    <property type="molecule type" value="Genomic_DNA"/>
</dbReference>
<evidence type="ECO:0000313" key="2">
    <source>
        <dbReference type="Proteomes" id="UP000294848"/>
    </source>
</evidence>
<dbReference type="Gene3D" id="2.40.160.60">
    <property type="entry name" value="Outer membrane protein transport protein (OMPP1/FadL/TodX)"/>
    <property type="match status" value="1"/>
</dbReference>
<dbReference type="Proteomes" id="UP000294848">
    <property type="component" value="Unassembled WGS sequence"/>
</dbReference>
<protein>
    <recommendedName>
        <fullName evidence="3">Type IX secretion system membrane protein PorP/SprF</fullName>
    </recommendedName>
</protein>
<sequence>MALKGVLNLIRPFAMLRVWLIGLLLFIFVPIRAQESFHSPPRFQALGNASVSLQSPHAVFSNPAGFSIHDKVSLGLSYESRFSLNDLQTASAFGVFPLAGSWFGASFSQFGNQSYQENKWSVGISKQLSARLRAGIQFHYLRIFLVENDERPAYLLADLGLQYAFKNGVTVGAQLFNPKELQFFKGNLTNSEPLLVRLGVHQTFGEAVLLAVELYQQEEKVTGVRAGIELNLKRQFQCRVGIDSQLSLLTMGLGYSLKHLQFDIAFAHHRYLGYSPSFSVYYNWP</sequence>
<comment type="caution">
    <text evidence="1">The sequence shown here is derived from an EMBL/GenBank/DDBJ whole genome shotgun (WGS) entry which is preliminary data.</text>
</comment>
<evidence type="ECO:0000313" key="1">
    <source>
        <dbReference type="EMBL" id="TDO04665.1"/>
    </source>
</evidence>
<organism evidence="1 2">
    <name type="scientific">Sunxiuqinia elliptica</name>
    <dbReference type="NCBI Taxonomy" id="655355"/>
    <lineage>
        <taxon>Bacteria</taxon>
        <taxon>Pseudomonadati</taxon>
        <taxon>Bacteroidota</taxon>
        <taxon>Bacteroidia</taxon>
        <taxon>Marinilabiliales</taxon>
        <taxon>Prolixibacteraceae</taxon>
        <taxon>Sunxiuqinia</taxon>
    </lineage>
</organism>
<dbReference type="AlphaFoldDB" id="A0A4R6HAL1"/>